<proteinExistence type="predicted"/>
<evidence type="ECO:0000313" key="1">
    <source>
        <dbReference type="EMBL" id="KNZ69730.1"/>
    </source>
</evidence>
<dbReference type="PATRIC" id="fig|281456.6.peg.1654"/>
<dbReference type="GO" id="GO:0009143">
    <property type="term" value="P:nucleoside triphosphate catabolic process"/>
    <property type="evidence" value="ECO:0007669"/>
    <property type="project" value="InterPro"/>
</dbReference>
<dbReference type="RefSeq" id="WP_013121793.1">
    <property type="nucleotide sequence ID" value="NZ_LGTE01000009.1"/>
</dbReference>
<dbReference type="EMBL" id="LGTE01000009">
    <property type="protein sequence ID" value="KNZ69730.1"/>
    <property type="molecule type" value="Genomic_DNA"/>
</dbReference>
<protein>
    <recommendedName>
        <fullName evidence="3">MazG-like family protein</fullName>
    </recommendedName>
</protein>
<name>A0A0L6W2G5_9FIRM</name>
<dbReference type="Pfam" id="PF12643">
    <property type="entry name" value="MazG-like"/>
    <property type="match status" value="1"/>
</dbReference>
<dbReference type="InterPro" id="IPR025984">
    <property type="entry name" value="DCTPP"/>
</dbReference>
<dbReference type="Proteomes" id="UP000037175">
    <property type="component" value="Unassembled WGS sequence"/>
</dbReference>
<comment type="caution">
    <text evidence="1">The sequence shown here is derived from an EMBL/GenBank/DDBJ whole genome shotgun (WGS) entry which is preliminary data.</text>
</comment>
<gene>
    <name evidence="1" type="ORF">Tfer_1545</name>
</gene>
<reference evidence="2" key="1">
    <citation type="submission" date="2015-07" db="EMBL/GenBank/DDBJ databases">
        <title>Complete Genome of Thermincola ferriacetica strain Z-0001T.</title>
        <authorList>
            <person name="Lusk B."/>
            <person name="Badalamenti J.P."/>
            <person name="Parameswaran P."/>
            <person name="Bond D.R."/>
            <person name="Torres C.I."/>
        </authorList>
    </citation>
    <scope>NUCLEOTIDE SEQUENCE [LARGE SCALE GENOMIC DNA]</scope>
    <source>
        <strain evidence="2">Z-0001</strain>
    </source>
</reference>
<keyword evidence="2" id="KW-1185">Reference proteome</keyword>
<evidence type="ECO:0000313" key="2">
    <source>
        <dbReference type="Proteomes" id="UP000037175"/>
    </source>
</evidence>
<dbReference type="GO" id="GO:0047429">
    <property type="term" value="F:nucleoside triphosphate diphosphatase activity"/>
    <property type="evidence" value="ECO:0007669"/>
    <property type="project" value="InterPro"/>
</dbReference>
<dbReference type="AlphaFoldDB" id="A0A0L6W2G5"/>
<organism evidence="1 2">
    <name type="scientific">Thermincola ferriacetica</name>
    <dbReference type="NCBI Taxonomy" id="281456"/>
    <lineage>
        <taxon>Bacteria</taxon>
        <taxon>Bacillati</taxon>
        <taxon>Bacillota</taxon>
        <taxon>Clostridia</taxon>
        <taxon>Eubacteriales</taxon>
        <taxon>Thermincolaceae</taxon>
        <taxon>Thermincola</taxon>
    </lineage>
</organism>
<evidence type="ECO:0008006" key="3">
    <source>
        <dbReference type="Google" id="ProtNLM"/>
    </source>
</evidence>
<sequence>MSLNNQGVDIAKNIRIIEWLKAELTGSVAALFKAMLKGTEEIIVEALASIIITSYIIARRLGINFSRLDLHIESKLRGSIEEGHEVERWYGDLSAFLRYVTGKKR</sequence>
<accession>A0A0L6W2G5</accession>